<dbReference type="Gene3D" id="2.115.10.20">
    <property type="entry name" value="Glycosyl hydrolase domain, family 43"/>
    <property type="match status" value="1"/>
</dbReference>
<evidence type="ECO:0000313" key="2">
    <source>
        <dbReference type="Proteomes" id="UP000823615"/>
    </source>
</evidence>
<reference evidence="1" key="2">
    <citation type="journal article" date="2021" name="PeerJ">
        <title>Extensive microbial diversity within the chicken gut microbiome revealed by metagenomics and culture.</title>
        <authorList>
            <person name="Gilroy R."/>
            <person name="Ravi A."/>
            <person name="Getino M."/>
            <person name="Pursley I."/>
            <person name="Horton D.L."/>
            <person name="Alikhan N.F."/>
            <person name="Baker D."/>
            <person name="Gharbi K."/>
            <person name="Hall N."/>
            <person name="Watson M."/>
            <person name="Adriaenssens E.M."/>
            <person name="Foster-Nyarko E."/>
            <person name="Jarju S."/>
            <person name="Secka A."/>
            <person name="Antonio M."/>
            <person name="Oren A."/>
            <person name="Chaudhuri R.R."/>
            <person name="La Ragione R."/>
            <person name="Hildebrand F."/>
            <person name="Pallen M.J."/>
        </authorList>
    </citation>
    <scope>NUCLEOTIDE SEQUENCE</scope>
    <source>
        <strain evidence="1">7293</strain>
    </source>
</reference>
<dbReference type="SUPFAM" id="SSF75005">
    <property type="entry name" value="Arabinanase/levansucrase/invertase"/>
    <property type="match status" value="1"/>
</dbReference>
<organism evidence="1 2">
    <name type="scientific">Candidatus Ornithospirochaeta stercoripullorum</name>
    <dbReference type="NCBI Taxonomy" id="2840899"/>
    <lineage>
        <taxon>Bacteria</taxon>
        <taxon>Pseudomonadati</taxon>
        <taxon>Spirochaetota</taxon>
        <taxon>Spirochaetia</taxon>
        <taxon>Spirochaetales</taxon>
        <taxon>Spirochaetaceae</taxon>
        <taxon>Spirochaetaceae incertae sedis</taxon>
        <taxon>Candidatus Ornithospirochaeta</taxon>
    </lineage>
</organism>
<dbReference type="InterPro" id="IPR023296">
    <property type="entry name" value="Glyco_hydro_beta-prop_sf"/>
</dbReference>
<proteinExistence type="predicted"/>
<comment type="caution">
    <text evidence="1">The sequence shown here is derived from an EMBL/GenBank/DDBJ whole genome shotgun (WGS) entry which is preliminary data.</text>
</comment>
<dbReference type="AlphaFoldDB" id="A0A9D9H4P2"/>
<evidence type="ECO:0000313" key="1">
    <source>
        <dbReference type="EMBL" id="MBO8435784.1"/>
    </source>
</evidence>
<reference evidence="1" key="1">
    <citation type="submission" date="2020-10" db="EMBL/GenBank/DDBJ databases">
        <authorList>
            <person name="Gilroy R."/>
        </authorList>
    </citation>
    <scope>NUCLEOTIDE SEQUENCE</scope>
    <source>
        <strain evidence="1">7293</strain>
    </source>
</reference>
<dbReference type="EMBL" id="JADIMT010000033">
    <property type="protein sequence ID" value="MBO8435784.1"/>
    <property type="molecule type" value="Genomic_DNA"/>
</dbReference>
<evidence type="ECO:0008006" key="3">
    <source>
        <dbReference type="Google" id="ProtNLM"/>
    </source>
</evidence>
<accession>A0A9D9H4P2</accession>
<sequence length="322" mass="36576">MRLLPLHSLDDIYWYSFNDEPIAAISSPLTPRLSDPAFLLPDESPDAIWHLFAHTWKGIEHYTSTSGLEWKREHLVFPAAHSPFIYKEGNIYYMLFEIHSRMLKKKGGNSTSSRIMLSSSSDLALWSEPRKVLDSQDVPNASWRGGKRRISHPQLVQWNGRYRLYFGSGEVRMYDTGEKTAGSLMYAESYYLEGPYEIAPEAVIITDPESKYRNLAAGSVRILACSDGLAAVSCTRYYDRKNGKSRSAMILSDSDDGIVFQDATVMQTSPETGWASGYMTACDIKYKENEDTWYCYYSADGYPDSRLPLRKESLGLLLGKKR</sequence>
<protein>
    <recommendedName>
        <fullName evidence="3">Glycosyl hydrolase family 43</fullName>
    </recommendedName>
</protein>
<gene>
    <name evidence="1" type="ORF">IAA97_02235</name>
</gene>
<name>A0A9D9H4P2_9SPIO</name>
<dbReference type="Proteomes" id="UP000823615">
    <property type="component" value="Unassembled WGS sequence"/>
</dbReference>